<dbReference type="OrthoDB" id="1262744at2"/>
<comment type="caution">
    <text evidence="1">The sequence shown here is derived from an EMBL/GenBank/DDBJ whole genome shotgun (WGS) entry which is preliminary data.</text>
</comment>
<reference evidence="1 2" key="1">
    <citation type="submission" date="2013-10" db="EMBL/GenBank/DDBJ databases">
        <title>The Genome Sequence of Acinetobacter nectaris CIP 110549.</title>
        <authorList>
            <consortium name="The Broad Institute Genomics Platform"/>
            <consortium name="The Broad Institute Genome Sequencing Center for Infectious Disease"/>
            <person name="Cerqueira G."/>
            <person name="Feldgarden M."/>
            <person name="Courvalin P."/>
            <person name="Grillot-Courvalin C."/>
            <person name="Clermont D."/>
            <person name="Rocha E."/>
            <person name="Yoon E.-J."/>
            <person name="Nemec A."/>
            <person name="Young S.K."/>
            <person name="Zeng Q."/>
            <person name="Gargeya S."/>
            <person name="Fitzgerald M."/>
            <person name="Abouelleil A."/>
            <person name="Alvarado L."/>
            <person name="Berlin A.M."/>
            <person name="Chapman S.B."/>
            <person name="Gainer-Dewar J."/>
            <person name="Goldberg J."/>
            <person name="Gnerre S."/>
            <person name="Griggs A."/>
            <person name="Gujja S."/>
            <person name="Hansen M."/>
            <person name="Howarth C."/>
            <person name="Imamovic A."/>
            <person name="Ireland A."/>
            <person name="Larimer J."/>
            <person name="McCowan C."/>
            <person name="Murphy C."/>
            <person name="Pearson M."/>
            <person name="Poon T.W."/>
            <person name="Priest M."/>
            <person name="Roberts A."/>
            <person name="Saif S."/>
            <person name="Shea T."/>
            <person name="Sykes S."/>
            <person name="Wortman J."/>
            <person name="Nusbaum C."/>
            <person name="Birren B."/>
        </authorList>
    </citation>
    <scope>NUCLEOTIDE SEQUENCE [LARGE SCALE GENOMIC DNA]</scope>
    <source>
        <strain evidence="1 2">CIP 110549</strain>
    </source>
</reference>
<sequence length="91" mass="10772">MNVAKAVQYRYIADWLSEPNIQLHPESLDHIRTHISDLTVQMMKEIASTLKRNPSYTFNQNDFMHEVKFKHLTPSDQKYLLSTLQQIKLKN</sequence>
<dbReference type="eggNOG" id="COG1605">
    <property type="taxonomic scope" value="Bacteria"/>
</dbReference>
<proteinExistence type="predicted"/>
<dbReference type="GO" id="GO:0046417">
    <property type="term" value="P:chorismate metabolic process"/>
    <property type="evidence" value="ECO:0007669"/>
    <property type="project" value="InterPro"/>
</dbReference>
<name>V2V0S7_9GAMM</name>
<keyword evidence="2" id="KW-1185">Reference proteome</keyword>
<protein>
    <submittedName>
        <fullName evidence="1">Uncharacterized protein</fullName>
    </submittedName>
</protein>
<gene>
    <name evidence="1" type="ORF">P256_00137</name>
</gene>
<evidence type="ECO:0000313" key="1">
    <source>
        <dbReference type="EMBL" id="ESK41149.1"/>
    </source>
</evidence>
<dbReference type="InterPro" id="IPR036979">
    <property type="entry name" value="CM_dom_sf"/>
</dbReference>
<dbReference type="AlphaFoldDB" id="V2V0S7"/>
<dbReference type="Proteomes" id="UP000023785">
    <property type="component" value="Unassembled WGS sequence"/>
</dbReference>
<dbReference type="PATRIC" id="fig|1392540.3.peg.133"/>
<organism evidence="1 2">
    <name type="scientific">Acinetobacter nectaris CIP 110549</name>
    <dbReference type="NCBI Taxonomy" id="1392540"/>
    <lineage>
        <taxon>Bacteria</taxon>
        <taxon>Pseudomonadati</taxon>
        <taxon>Pseudomonadota</taxon>
        <taxon>Gammaproteobacteria</taxon>
        <taxon>Moraxellales</taxon>
        <taxon>Moraxellaceae</taxon>
        <taxon>Acinetobacter</taxon>
    </lineage>
</organism>
<dbReference type="InterPro" id="IPR036263">
    <property type="entry name" value="Chorismate_II_sf"/>
</dbReference>
<evidence type="ECO:0000313" key="2">
    <source>
        <dbReference type="Proteomes" id="UP000023785"/>
    </source>
</evidence>
<dbReference type="STRING" id="1392540.P256_00137"/>
<dbReference type="EMBL" id="AYER01000001">
    <property type="protein sequence ID" value="ESK41149.1"/>
    <property type="molecule type" value="Genomic_DNA"/>
</dbReference>
<dbReference type="HOGENOM" id="CLU_2420344_0_0_6"/>
<dbReference type="SUPFAM" id="SSF48600">
    <property type="entry name" value="Chorismate mutase II"/>
    <property type="match status" value="1"/>
</dbReference>
<dbReference type="Gene3D" id="1.20.59.10">
    <property type="entry name" value="Chorismate mutase"/>
    <property type="match status" value="1"/>
</dbReference>
<accession>V2V0S7</accession>